<dbReference type="GO" id="GO:0043047">
    <property type="term" value="F:single-stranded telomeric DNA binding"/>
    <property type="evidence" value="ECO:0007669"/>
    <property type="project" value="InterPro"/>
</dbReference>
<keyword evidence="2" id="KW-1185">Reference proteome</keyword>
<dbReference type="AlphaFoldDB" id="S3BY73"/>
<reference evidence="1 2" key="1">
    <citation type="journal article" date="2013" name="BMC Genomics">
        <title>The genome and transcriptome of the pine saprophyte Ophiostoma piceae, and a comparison with the bark beetle-associated pine pathogen Grosmannia clavigera.</title>
        <authorList>
            <person name="Haridas S."/>
            <person name="Wang Y."/>
            <person name="Lim L."/>
            <person name="Massoumi Alamouti S."/>
            <person name="Jackman S."/>
            <person name="Docking R."/>
            <person name="Robertson G."/>
            <person name="Birol I."/>
            <person name="Bohlmann J."/>
            <person name="Breuil C."/>
        </authorList>
    </citation>
    <scope>NUCLEOTIDE SEQUENCE [LARGE SCALE GENOMIC DNA]</scope>
    <source>
        <strain evidence="1 2">UAMH 11346</strain>
    </source>
</reference>
<dbReference type="Pfam" id="PF12658">
    <property type="entry name" value="Ten1"/>
    <property type="match status" value="1"/>
</dbReference>
<dbReference type="HOGENOM" id="CLU_102601_1_0_1"/>
<dbReference type="GO" id="GO:1990879">
    <property type="term" value="C:CST complex"/>
    <property type="evidence" value="ECO:0007669"/>
    <property type="project" value="InterPro"/>
</dbReference>
<evidence type="ECO:0000313" key="2">
    <source>
        <dbReference type="Proteomes" id="UP000016923"/>
    </source>
</evidence>
<dbReference type="InterPro" id="IPR012340">
    <property type="entry name" value="NA-bd_OB-fold"/>
</dbReference>
<dbReference type="InterPro" id="IPR024222">
    <property type="entry name" value="Ten1_fungal"/>
</dbReference>
<dbReference type="EMBL" id="KE148156">
    <property type="protein sequence ID" value="EPE05497.1"/>
    <property type="molecule type" value="Genomic_DNA"/>
</dbReference>
<gene>
    <name evidence="1" type="ORF">F503_02236</name>
</gene>
<proteinExistence type="predicted"/>
<evidence type="ECO:0000313" key="1">
    <source>
        <dbReference type="EMBL" id="EPE05497.1"/>
    </source>
</evidence>
<accession>S3BY73</accession>
<dbReference type="VEuPathDB" id="FungiDB:F503_02236"/>
<protein>
    <submittedName>
        <fullName evidence="1">Uncharacterized protein</fullName>
    </submittedName>
</protein>
<dbReference type="OMA" id="GCVTHYT"/>
<dbReference type="GO" id="GO:0016233">
    <property type="term" value="P:telomere capping"/>
    <property type="evidence" value="ECO:0007669"/>
    <property type="project" value="InterPro"/>
</dbReference>
<dbReference type="eggNOG" id="ENOG502SESG">
    <property type="taxonomic scope" value="Eukaryota"/>
</dbReference>
<organism evidence="1 2">
    <name type="scientific">Ophiostoma piceae (strain UAMH 11346)</name>
    <name type="common">Sap stain fungus</name>
    <dbReference type="NCBI Taxonomy" id="1262450"/>
    <lineage>
        <taxon>Eukaryota</taxon>
        <taxon>Fungi</taxon>
        <taxon>Dikarya</taxon>
        <taxon>Ascomycota</taxon>
        <taxon>Pezizomycotina</taxon>
        <taxon>Sordariomycetes</taxon>
        <taxon>Sordariomycetidae</taxon>
        <taxon>Ophiostomatales</taxon>
        <taxon>Ophiostomataceae</taxon>
        <taxon>Ophiostoma</taxon>
    </lineage>
</organism>
<dbReference type="Gene3D" id="2.40.50.140">
    <property type="entry name" value="Nucleic acid-binding proteins"/>
    <property type="match status" value="1"/>
</dbReference>
<sequence>MSFANDTPASTLCLLSGLTDKKPEAKVRFLGCVASYDSATGVLTLEQPMTGTPTRVKALVSLNMILDRITAEQVATGAWINVIGRVENSTHETQMQTQTYLQRHADAQSVRVQALLVWSTGPIDFRAYEKEVLGLLREDGGSEVPDQAMADR</sequence>
<name>S3BY73_OPHP1</name>
<dbReference type="OrthoDB" id="5275361at2759"/>
<dbReference type="Proteomes" id="UP000016923">
    <property type="component" value="Unassembled WGS sequence"/>
</dbReference>